<dbReference type="Proteomes" id="UP000688947">
    <property type="component" value="Unassembled WGS sequence"/>
</dbReference>
<dbReference type="EMBL" id="JAENGZ010001532">
    <property type="protein sequence ID" value="KAG6947542.1"/>
    <property type="molecule type" value="Genomic_DNA"/>
</dbReference>
<organism evidence="2 3">
    <name type="scientific">Phytophthora cactorum</name>
    <dbReference type="NCBI Taxonomy" id="29920"/>
    <lineage>
        <taxon>Eukaryota</taxon>
        <taxon>Sar</taxon>
        <taxon>Stramenopiles</taxon>
        <taxon>Oomycota</taxon>
        <taxon>Peronosporomycetes</taxon>
        <taxon>Peronosporales</taxon>
        <taxon>Peronosporaceae</taxon>
        <taxon>Phytophthora</taxon>
    </lineage>
</organism>
<name>A0A8T1TRQ4_9STRA</name>
<dbReference type="AlphaFoldDB" id="A0A8T1TRQ4"/>
<gene>
    <name evidence="2" type="ORF">JG687_00016042</name>
</gene>
<reference evidence="2" key="1">
    <citation type="submission" date="2021-01" db="EMBL/GenBank/DDBJ databases">
        <title>Phytophthora aleatoria, a newly-described species from Pinus radiata is distinct from Phytophthora cactorum isolates based on comparative genomics.</title>
        <authorList>
            <person name="Mcdougal R."/>
            <person name="Panda P."/>
            <person name="Williams N."/>
            <person name="Studholme D.J."/>
        </authorList>
    </citation>
    <scope>NUCLEOTIDE SEQUENCE</scope>
    <source>
        <strain evidence="2">NZFS 3830</strain>
    </source>
</reference>
<evidence type="ECO:0000313" key="3">
    <source>
        <dbReference type="Proteomes" id="UP000688947"/>
    </source>
</evidence>
<dbReference type="VEuPathDB" id="FungiDB:PC110_g8849"/>
<sequence length="93" mass="10762">MAAAAAKEVNQQRDKNEINYARNAMMPCGCHKVSMGLSVLSSYFLEIVRKYPEEFEGKTKDEDITISDDSENTLSEDNAIEQNRSRHRHERRR</sequence>
<protein>
    <submittedName>
        <fullName evidence="2">Uncharacterized protein</fullName>
    </submittedName>
</protein>
<comment type="caution">
    <text evidence="2">The sequence shown here is derived from an EMBL/GenBank/DDBJ whole genome shotgun (WGS) entry which is preliminary data.</text>
</comment>
<accession>A0A8T1TRQ4</accession>
<feature type="compositionally biased region" description="Polar residues" evidence="1">
    <location>
        <begin position="72"/>
        <end position="82"/>
    </location>
</feature>
<evidence type="ECO:0000256" key="1">
    <source>
        <dbReference type="SAM" id="MobiDB-lite"/>
    </source>
</evidence>
<proteinExistence type="predicted"/>
<dbReference type="OrthoDB" id="111624at2759"/>
<feature type="region of interest" description="Disordered" evidence="1">
    <location>
        <begin position="56"/>
        <end position="93"/>
    </location>
</feature>
<evidence type="ECO:0000313" key="2">
    <source>
        <dbReference type="EMBL" id="KAG6947542.1"/>
    </source>
</evidence>